<evidence type="ECO:0000313" key="8">
    <source>
        <dbReference type="EMBL" id="MEA5454296.1"/>
    </source>
</evidence>
<evidence type="ECO:0000256" key="3">
    <source>
        <dbReference type="ARBA" id="ARBA00022989"/>
    </source>
</evidence>
<gene>
    <name evidence="8" type="ORF">SPF06_06110</name>
</gene>
<evidence type="ECO:0000256" key="5">
    <source>
        <dbReference type="SAM" id="MobiDB-lite"/>
    </source>
</evidence>
<feature type="transmembrane region" description="Helical" evidence="6">
    <location>
        <begin position="32"/>
        <end position="53"/>
    </location>
</feature>
<evidence type="ECO:0000256" key="6">
    <source>
        <dbReference type="SAM" id="Phobius"/>
    </source>
</evidence>
<accession>A0ABU5T567</accession>
<keyword evidence="9" id="KW-1185">Reference proteome</keyword>
<dbReference type="InterPro" id="IPR010445">
    <property type="entry name" value="LapA_dom"/>
</dbReference>
<keyword evidence="1" id="KW-1003">Cell membrane</keyword>
<evidence type="ECO:0000256" key="4">
    <source>
        <dbReference type="ARBA" id="ARBA00023136"/>
    </source>
</evidence>
<evidence type="ECO:0000256" key="2">
    <source>
        <dbReference type="ARBA" id="ARBA00022692"/>
    </source>
</evidence>
<dbReference type="Pfam" id="PF06305">
    <property type="entry name" value="LapA_dom"/>
    <property type="match status" value="1"/>
</dbReference>
<keyword evidence="2 6" id="KW-0812">Transmembrane</keyword>
<keyword evidence="4 6" id="KW-0472">Membrane</keyword>
<feature type="transmembrane region" description="Helical" evidence="6">
    <location>
        <begin position="73"/>
        <end position="96"/>
    </location>
</feature>
<dbReference type="EMBL" id="JAYGGQ010000003">
    <property type="protein sequence ID" value="MEA5454296.1"/>
    <property type="molecule type" value="Genomic_DNA"/>
</dbReference>
<feature type="region of interest" description="Disordered" evidence="5">
    <location>
        <begin position="1"/>
        <end position="22"/>
    </location>
</feature>
<organism evidence="8 9">
    <name type="scientific">Sinomonas terricola</name>
    <dbReference type="NCBI Taxonomy" id="3110330"/>
    <lineage>
        <taxon>Bacteria</taxon>
        <taxon>Bacillati</taxon>
        <taxon>Actinomycetota</taxon>
        <taxon>Actinomycetes</taxon>
        <taxon>Micrococcales</taxon>
        <taxon>Micrococcaceae</taxon>
        <taxon>Sinomonas</taxon>
    </lineage>
</organism>
<feature type="compositionally biased region" description="Basic and acidic residues" evidence="5">
    <location>
        <begin position="1"/>
        <end position="11"/>
    </location>
</feature>
<protein>
    <submittedName>
        <fullName evidence="8">Lipopolysaccharide assembly protein LapA domain-containing protein</fullName>
    </submittedName>
</protein>
<reference evidence="8 9" key="1">
    <citation type="submission" date="2023-12" db="EMBL/GenBank/DDBJ databases">
        <title>Sinomonas terricola sp. nov, isolated from litchi orchard soil in Guangdong, PR China.</title>
        <authorList>
            <person name="Jiaxin W."/>
            <person name="Yang Z."/>
            <person name="Honghui Z."/>
        </authorList>
    </citation>
    <scope>NUCLEOTIDE SEQUENCE [LARGE SCALE GENOMIC DNA]</scope>
    <source>
        <strain evidence="8 9">JGH33</strain>
    </source>
</reference>
<keyword evidence="3 6" id="KW-1133">Transmembrane helix</keyword>
<evidence type="ECO:0000313" key="9">
    <source>
        <dbReference type="Proteomes" id="UP001304769"/>
    </source>
</evidence>
<name>A0ABU5T567_9MICC</name>
<dbReference type="RefSeq" id="WP_323278120.1">
    <property type="nucleotide sequence ID" value="NZ_JAYGGQ010000003.1"/>
</dbReference>
<dbReference type="Proteomes" id="UP001304769">
    <property type="component" value="Unassembled WGS sequence"/>
</dbReference>
<feature type="domain" description="Lipopolysaccharide assembly protein A" evidence="7">
    <location>
        <begin position="54"/>
        <end position="107"/>
    </location>
</feature>
<proteinExistence type="predicted"/>
<evidence type="ECO:0000259" key="7">
    <source>
        <dbReference type="Pfam" id="PF06305"/>
    </source>
</evidence>
<sequence>MSQDPKDEPTREAPAPNRTGGQADEVKVTRVGAVWTAVVVGLAVLVFLIVFFLQNQDTVRVRFLGLDGGVPLGLALFIAAVAGGILVAIAGAARIIQLRIAAARRRRPPRSDVR</sequence>
<evidence type="ECO:0000256" key="1">
    <source>
        <dbReference type="ARBA" id="ARBA00022475"/>
    </source>
</evidence>
<comment type="caution">
    <text evidence="8">The sequence shown here is derived from an EMBL/GenBank/DDBJ whole genome shotgun (WGS) entry which is preliminary data.</text>
</comment>